<evidence type="ECO:0000313" key="1">
    <source>
        <dbReference type="Proteomes" id="UP000887580"/>
    </source>
</evidence>
<sequence>MLPSRCRVASNNSSLHLNSTLSSNYCNARTPFAIHEILGLTNGTFSGQSLNGQQQQQQQNPNHSQISCGGVPASYLMSTNYSSYCQPGFLDSQNGGLTNGTAPLFPLDSSLITGQSTSFDYGNPSNNLCNDANSLRFYNGNVTPTCSSLNDLINEASECNGQQQIAVGVEGTRMSKSPKGRKASSRESPGKGSGGCNGKRKKRRHRTIFTQFQIDELEKAFQTAHYPDMNAREELAAKTELPEDRIQVWFQNRRAKWRKTEKTWGKSTIMAEYGLYGAMVRHSLPLPDTITKSDNDDPTESAAPWLLGMHKKSLEAAAHLESADKDSDDDDDDEKKLTYEEEMEKSDAHKIKHESSSQNQNQIPRQSDQSSIHSMIHNHSQNPSYAFFPYPFAM</sequence>
<proteinExistence type="predicted"/>
<name>A0AC35G0N0_9BILA</name>
<reference evidence="2" key="1">
    <citation type="submission" date="2022-11" db="UniProtKB">
        <authorList>
            <consortium name="WormBaseParasite"/>
        </authorList>
    </citation>
    <scope>IDENTIFICATION</scope>
</reference>
<accession>A0AC35G0N0</accession>
<organism evidence="1 2">
    <name type="scientific">Panagrolaimus sp. PS1159</name>
    <dbReference type="NCBI Taxonomy" id="55785"/>
    <lineage>
        <taxon>Eukaryota</taxon>
        <taxon>Metazoa</taxon>
        <taxon>Ecdysozoa</taxon>
        <taxon>Nematoda</taxon>
        <taxon>Chromadorea</taxon>
        <taxon>Rhabditida</taxon>
        <taxon>Tylenchina</taxon>
        <taxon>Panagrolaimomorpha</taxon>
        <taxon>Panagrolaimoidea</taxon>
        <taxon>Panagrolaimidae</taxon>
        <taxon>Panagrolaimus</taxon>
    </lineage>
</organism>
<protein>
    <submittedName>
        <fullName evidence="2">Uncharacterized protein</fullName>
    </submittedName>
</protein>
<dbReference type="Proteomes" id="UP000887580">
    <property type="component" value="Unplaced"/>
</dbReference>
<dbReference type="WBParaSite" id="PS1159_v2.g22841.t1">
    <property type="protein sequence ID" value="PS1159_v2.g22841.t1"/>
    <property type="gene ID" value="PS1159_v2.g22841"/>
</dbReference>
<evidence type="ECO:0000313" key="2">
    <source>
        <dbReference type="WBParaSite" id="PS1159_v2.g22841.t1"/>
    </source>
</evidence>